<sequence length="93" mass="10225">MTPTESEVSAEGSTEFPPATGSLTELADLYLLEQSNHASMALGTACHRWRCAEPAAWHLHPYEHDYCTPHAAIRLRLLGRIEAARTPAERTGP</sequence>
<protein>
    <submittedName>
        <fullName evidence="2">Uncharacterized protein</fullName>
    </submittedName>
</protein>
<organism evidence="2 3">
    <name type="scientific">Prauserella muralis</name>
    <dbReference type="NCBI Taxonomy" id="588067"/>
    <lineage>
        <taxon>Bacteria</taxon>
        <taxon>Bacillati</taxon>
        <taxon>Actinomycetota</taxon>
        <taxon>Actinomycetes</taxon>
        <taxon>Pseudonocardiales</taxon>
        <taxon>Pseudonocardiaceae</taxon>
        <taxon>Prauserella</taxon>
    </lineage>
</organism>
<dbReference type="RefSeq" id="WP_112284397.1">
    <property type="nucleotide sequence ID" value="NZ_MASW01000006.1"/>
</dbReference>
<comment type="caution">
    <text evidence="2">The sequence shown here is derived from an EMBL/GenBank/DDBJ whole genome shotgun (WGS) entry which is preliminary data.</text>
</comment>
<dbReference type="Proteomes" id="UP000249915">
    <property type="component" value="Unassembled WGS sequence"/>
</dbReference>
<gene>
    <name evidence="2" type="ORF">BAY60_27200</name>
</gene>
<feature type="region of interest" description="Disordered" evidence="1">
    <location>
        <begin position="1"/>
        <end position="21"/>
    </location>
</feature>
<proteinExistence type="predicted"/>
<name>A0A2V4ALM3_9PSEU</name>
<keyword evidence="3" id="KW-1185">Reference proteome</keyword>
<evidence type="ECO:0000313" key="3">
    <source>
        <dbReference type="Proteomes" id="UP000249915"/>
    </source>
</evidence>
<accession>A0A2V4ALM3</accession>
<evidence type="ECO:0000256" key="1">
    <source>
        <dbReference type="SAM" id="MobiDB-lite"/>
    </source>
</evidence>
<dbReference type="AlphaFoldDB" id="A0A2V4ALM3"/>
<evidence type="ECO:0000313" key="2">
    <source>
        <dbReference type="EMBL" id="PXY21157.1"/>
    </source>
</evidence>
<reference evidence="2 3" key="1">
    <citation type="submission" date="2016-07" db="EMBL/GenBank/DDBJ databases">
        <title>Draft genome sequence of Prauserella muralis DSM 45305, isolated from a mould-covered wall in an indoor environment.</title>
        <authorList>
            <person name="Ruckert C."/>
            <person name="Albersmeier A."/>
            <person name="Jiang C.-L."/>
            <person name="Jiang Y."/>
            <person name="Kalinowski J."/>
            <person name="Schneider O."/>
            <person name="Winkler A."/>
            <person name="Zotchev S.B."/>
        </authorList>
    </citation>
    <scope>NUCLEOTIDE SEQUENCE [LARGE SCALE GENOMIC DNA]</scope>
    <source>
        <strain evidence="2 3">DSM 45305</strain>
    </source>
</reference>
<dbReference type="EMBL" id="MASW01000006">
    <property type="protein sequence ID" value="PXY21157.1"/>
    <property type="molecule type" value="Genomic_DNA"/>
</dbReference>